<evidence type="ECO:0000313" key="1">
    <source>
        <dbReference type="EMBL" id="HBJ08981.1"/>
    </source>
</evidence>
<dbReference type="EMBL" id="DNWC01000105">
    <property type="protein sequence ID" value="HBJ08981.1"/>
    <property type="molecule type" value="Genomic_DNA"/>
</dbReference>
<dbReference type="AlphaFoldDB" id="A0A354M392"/>
<dbReference type="CDD" id="cd13121">
    <property type="entry name" value="BF2867_like_C"/>
    <property type="match status" value="1"/>
</dbReference>
<evidence type="ECO:0000313" key="2">
    <source>
        <dbReference type="Proteomes" id="UP000262954"/>
    </source>
</evidence>
<dbReference type="CDD" id="cd13120">
    <property type="entry name" value="BF2867_like_N"/>
    <property type="match status" value="1"/>
</dbReference>
<accession>A0A354M392</accession>
<proteinExistence type="predicted"/>
<dbReference type="InterPro" id="IPR025049">
    <property type="entry name" value="Mfa-like_1"/>
</dbReference>
<protein>
    <recommendedName>
        <fullName evidence="3">Fimbrillin family protein</fullName>
    </recommendedName>
</protein>
<comment type="caution">
    <text evidence="1">The sequence shown here is derived from an EMBL/GenBank/DDBJ whole genome shotgun (WGS) entry which is preliminary data.</text>
</comment>
<reference evidence="1 2" key="1">
    <citation type="journal article" date="2018" name="Nat. Biotechnol.">
        <title>A standardized bacterial taxonomy based on genome phylogeny substantially revises the tree of life.</title>
        <authorList>
            <person name="Parks D.H."/>
            <person name="Chuvochina M."/>
            <person name="Waite D.W."/>
            <person name="Rinke C."/>
            <person name="Skarshewski A."/>
            <person name="Chaumeil P.A."/>
            <person name="Hugenholtz P."/>
        </authorList>
    </citation>
    <scope>NUCLEOTIDE SEQUENCE [LARGE SCALE GENOMIC DNA]</scope>
    <source>
        <strain evidence="1">UBA11482</strain>
    </source>
</reference>
<dbReference type="Gene3D" id="2.60.40.2630">
    <property type="match status" value="1"/>
</dbReference>
<dbReference type="Proteomes" id="UP000262954">
    <property type="component" value="Unassembled WGS sequence"/>
</dbReference>
<evidence type="ECO:0008006" key="3">
    <source>
        <dbReference type="Google" id="ProtNLM"/>
    </source>
</evidence>
<gene>
    <name evidence="1" type="ORF">DDY73_08230</name>
</gene>
<name>A0A354M392_9BACT</name>
<organism evidence="1 2">
    <name type="scientific">Coprobacter fastidiosus</name>
    <dbReference type="NCBI Taxonomy" id="1099853"/>
    <lineage>
        <taxon>Bacteria</taxon>
        <taxon>Pseudomonadati</taxon>
        <taxon>Bacteroidota</taxon>
        <taxon>Bacteroidia</taxon>
        <taxon>Bacteroidales</taxon>
        <taxon>Barnesiellaceae</taxon>
        <taxon>Coprobacter</taxon>
    </lineage>
</organism>
<dbReference type="PROSITE" id="PS51257">
    <property type="entry name" value="PROKAR_LIPOPROTEIN"/>
    <property type="match status" value="1"/>
</dbReference>
<dbReference type="Pfam" id="PF13149">
    <property type="entry name" value="Mfa_like_1"/>
    <property type="match status" value="1"/>
</dbReference>
<dbReference type="Gene3D" id="2.60.40.2620">
    <property type="entry name" value="Fimbrillin-like"/>
    <property type="match status" value="1"/>
</dbReference>
<dbReference type="InterPro" id="IPR042278">
    <property type="entry name" value="Mfa-like_1_N"/>
</dbReference>
<sequence>MGRIGRIVKKFFYFPVTTVALLLTSCTNILVHDAEEDGVDGMAIDFRTPALTRVAIESFTPGSSFSVWGWYVPEDAANEVFNATTVSTPDGSVWTYEGLRYWKADKTYSFYALYPSVTDLMANAATAAHYNENGDISVTAFDASKGYDLMAASATNIPGSNAEKVAFTFGHLLARVEFVGKRSTAMDGIEGFNPIIHSAKLYGMHKTADFSASAADLIDKEAISAGWTISTDESDRTTEADPFAILGEETSVSANGVTLIDALLFPQDLSIEYYFEVTYSSASDREPKTTAVQLVSLPLMTWEAGKHYRYTFTISDEDRILFDTPTVNAWGEATGGIIIVE</sequence>